<dbReference type="Gene3D" id="3.10.50.40">
    <property type="match status" value="1"/>
</dbReference>
<evidence type="ECO:0000256" key="5">
    <source>
        <dbReference type="ARBA" id="ARBA00023186"/>
    </source>
</evidence>
<evidence type="ECO:0000256" key="2">
    <source>
        <dbReference type="ARBA" id="ARBA00022729"/>
    </source>
</evidence>
<dbReference type="PANTHER" id="PTHR47637">
    <property type="entry name" value="CHAPERONE SURA"/>
    <property type="match status" value="1"/>
</dbReference>
<organism evidence="11 12">
    <name type="scientific">Pontibaca salina</name>
    <dbReference type="NCBI Taxonomy" id="2795731"/>
    <lineage>
        <taxon>Bacteria</taxon>
        <taxon>Pseudomonadati</taxon>
        <taxon>Pseudomonadota</taxon>
        <taxon>Alphaproteobacteria</taxon>
        <taxon>Rhodobacterales</taxon>
        <taxon>Roseobacteraceae</taxon>
        <taxon>Pontibaca</taxon>
    </lineage>
</organism>
<dbReference type="EMBL" id="JAEIJD010000005">
    <property type="protein sequence ID" value="MBI6629783.1"/>
    <property type="molecule type" value="Genomic_DNA"/>
</dbReference>
<evidence type="ECO:0000256" key="8">
    <source>
        <dbReference type="ARBA" id="ARBA00031484"/>
    </source>
</evidence>
<dbReference type="InterPro" id="IPR046357">
    <property type="entry name" value="PPIase_dom_sf"/>
</dbReference>
<dbReference type="GO" id="GO:0003755">
    <property type="term" value="F:peptidyl-prolyl cis-trans isomerase activity"/>
    <property type="evidence" value="ECO:0007669"/>
    <property type="project" value="UniProtKB-KW"/>
</dbReference>
<evidence type="ECO:0000256" key="3">
    <source>
        <dbReference type="ARBA" id="ARBA00022764"/>
    </source>
</evidence>
<accession>A0A934HT80</accession>
<evidence type="ECO:0000256" key="9">
    <source>
        <dbReference type="PROSITE-ProRule" id="PRU00278"/>
    </source>
</evidence>
<evidence type="ECO:0000256" key="4">
    <source>
        <dbReference type="ARBA" id="ARBA00023110"/>
    </source>
</evidence>
<feature type="domain" description="PpiC" evidence="10">
    <location>
        <begin position="180"/>
        <end position="276"/>
    </location>
</feature>
<evidence type="ECO:0000259" key="10">
    <source>
        <dbReference type="PROSITE" id="PS50198"/>
    </source>
</evidence>
<dbReference type="PROSITE" id="PS50198">
    <property type="entry name" value="PPIC_PPIASE_2"/>
    <property type="match status" value="1"/>
</dbReference>
<proteinExistence type="predicted"/>
<keyword evidence="2" id="KW-0732">Signal</keyword>
<evidence type="ECO:0000256" key="7">
    <source>
        <dbReference type="ARBA" id="ARBA00030642"/>
    </source>
</evidence>
<evidence type="ECO:0000256" key="1">
    <source>
        <dbReference type="ARBA" id="ARBA00018370"/>
    </source>
</evidence>
<keyword evidence="6 9" id="KW-0413">Isomerase</keyword>
<gene>
    <name evidence="11" type="ORF">JAO82_07785</name>
</gene>
<dbReference type="Pfam" id="PF09312">
    <property type="entry name" value="SurA_N"/>
    <property type="match status" value="1"/>
</dbReference>
<dbReference type="AlphaFoldDB" id="A0A934HT80"/>
<dbReference type="RefSeq" id="WP_198685808.1">
    <property type="nucleotide sequence ID" value="NZ_JAEIJD010000005.1"/>
</dbReference>
<dbReference type="Gene3D" id="1.10.4030.10">
    <property type="entry name" value="Porin chaperone SurA, peptide-binding domain"/>
    <property type="match status" value="1"/>
</dbReference>
<protein>
    <recommendedName>
        <fullName evidence="1">Parvulin-like PPIase</fullName>
    </recommendedName>
    <alternativeName>
        <fullName evidence="7">Peptidyl-prolyl cis-trans isomerase plp</fullName>
    </alternativeName>
    <alternativeName>
        <fullName evidence="8">Rotamase plp</fullName>
    </alternativeName>
</protein>
<evidence type="ECO:0000313" key="11">
    <source>
        <dbReference type="EMBL" id="MBI6629783.1"/>
    </source>
</evidence>
<dbReference type="InterPro" id="IPR000297">
    <property type="entry name" value="PPIase_PpiC"/>
</dbReference>
<dbReference type="InterPro" id="IPR050280">
    <property type="entry name" value="OMP_Chaperone_SurA"/>
</dbReference>
<keyword evidence="12" id="KW-1185">Reference proteome</keyword>
<keyword evidence="5" id="KW-0143">Chaperone</keyword>
<keyword evidence="4 9" id="KW-0697">Rotamase</keyword>
<dbReference type="PANTHER" id="PTHR47637:SF1">
    <property type="entry name" value="CHAPERONE SURA"/>
    <property type="match status" value="1"/>
</dbReference>
<dbReference type="SUPFAM" id="SSF54534">
    <property type="entry name" value="FKBP-like"/>
    <property type="match status" value="1"/>
</dbReference>
<sequence length="422" mass="46015">MQLKTSTLTSFLPRLARCAAPLVFSITLTVGAGLVPLAASAQSLFAPAITVNDDVITRYELEQRAQFLRLLRAPGNPVDLAREALIEDRLKQQAISQTEITLTPENIKAGIAEFASRTDLEPDDFVKALEQGGVSYESFRDFVTVSLAWREYVRQRFLSRANPTKDEVARAMATDDGGSTVSVLLNEIIVPITPQTLDQVEQLTEELSNIRGFDAFAEAARQYSASESRQSGGRIPWMALSDLPVALRPVIMGLRPGEVTAPIPLSNAVALFQMREVRETGRVKPGYSKISYAKYHIPGGRSAEGLTQAAQIAARVDTCDDLYGIAKDQPAEVLERLDQSPGEIPSDIALELAKLDEGEISTTLTRSDGQTLLFLMLCGRTAESKAGATAEDIANMLVQERLEAFATNYLDQLRGNAVIVSR</sequence>
<evidence type="ECO:0000256" key="6">
    <source>
        <dbReference type="ARBA" id="ARBA00023235"/>
    </source>
</evidence>
<dbReference type="Pfam" id="PF00639">
    <property type="entry name" value="Rotamase"/>
    <property type="match status" value="1"/>
</dbReference>
<evidence type="ECO:0000313" key="12">
    <source>
        <dbReference type="Proteomes" id="UP000613255"/>
    </source>
</evidence>
<comment type="caution">
    <text evidence="11">The sequence shown here is derived from an EMBL/GenBank/DDBJ whole genome shotgun (WGS) entry which is preliminary data.</text>
</comment>
<dbReference type="InterPro" id="IPR015391">
    <property type="entry name" value="SurA_N"/>
</dbReference>
<dbReference type="InterPro" id="IPR027304">
    <property type="entry name" value="Trigger_fact/SurA_dom_sf"/>
</dbReference>
<keyword evidence="3" id="KW-0574">Periplasm</keyword>
<dbReference type="Proteomes" id="UP000613255">
    <property type="component" value="Unassembled WGS sequence"/>
</dbReference>
<dbReference type="SUPFAM" id="SSF109998">
    <property type="entry name" value="Triger factor/SurA peptide-binding domain-like"/>
    <property type="match status" value="1"/>
</dbReference>
<name>A0A934HT80_9RHOB</name>
<reference evidence="11" key="1">
    <citation type="submission" date="2020-12" db="EMBL/GenBank/DDBJ databases">
        <title>Pontibaca salina gen. nov., sp. nov., isolated from marine sediment.</title>
        <authorList>
            <person name="Bo J."/>
            <person name="Wang S."/>
            <person name="Song X."/>
            <person name="Du Z."/>
        </authorList>
    </citation>
    <scope>NUCLEOTIDE SEQUENCE</scope>
    <source>
        <strain evidence="11">S1109L</strain>
    </source>
</reference>